<keyword evidence="2" id="KW-1185">Reference proteome</keyword>
<protein>
    <recommendedName>
        <fullName evidence="3">RHS repeat-associated core domain-containing protein</fullName>
    </recommendedName>
</protein>
<sequence length="261" mass="30198">MSYYGARYLDMKTSLWLNTDPLMEKYPNYSAYNLCFNNPLVFIDSDGLDPTPFFRNLLGHTGYYAWRARDFMRQNPGKPVPDYYMGYGHKYINRFTTETNKTMSSSGKTWLKEARKNLQVAIEDRLDPKKYKDANTIELNNDKFRSFAFDSHVDAYWNENGKVPLYTLGAVDLTKILLTPDVKDLASADGLRQVKDMMGKFIKEKPKDLLRILGDAYDNMDTIQTLMENKAKKEGVPVDEIKRILNPLLILIPGKEQKKTD</sequence>
<evidence type="ECO:0000313" key="2">
    <source>
        <dbReference type="Proteomes" id="UP000245250"/>
    </source>
</evidence>
<gene>
    <name evidence="1" type="ORF">HYN56_09820</name>
</gene>
<dbReference type="Proteomes" id="UP000245250">
    <property type="component" value="Chromosome"/>
</dbReference>
<reference evidence="1 2" key="1">
    <citation type="submission" date="2018-05" db="EMBL/GenBank/DDBJ databases">
        <title>Genome sequencing of Flavobacterium sp. HYN0056.</title>
        <authorList>
            <person name="Yi H."/>
            <person name="Baek C."/>
        </authorList>
    </citation>
    <scope>NUCLEOTIDE SEQUENCE [LARGE SCALE GENOMIC DNA]</scope>
    <source>
        <strain evidence="1 2">HYN0056</strain>
    </source>
</reference>
<dbReference type="AlphaFoldDB" id="A0A2S1YKE9"/>
<accession>A0A2S1YKE9</accession>
<dbReference type="OrthoDB" id="878730at2"/>
<proteinExistence type="predicted"/>
<evidence type="ECO:0000313" key="1">
    <source>
        <dbReference type="EMBL" id="AWK04512.1"/>
    </source>
</evidence>
<dbReference type="EMBL" id="CP029255">
    <property type="protein sequence ID" value="AWK04512.1"/>
    <property type="molecule type" value="Genomic_DNA"/>
</dbReference>
<dbReference type="RefSeq" id="WP_109192011.1">
    <property type="nucleotide sequence ID" value="NZ_CP029255.1"/>
</dbReference>
<organism evidence="1 2">
    <name type="scientific">Flavobacterium crocinum</name>
    <dbReference type="NCBI Taxonomy" id="2183896"/>
    <lineage>
        <taxon>Bacteria</taxon>
        <taxon>Pseudomonadati</taxon>
        <taxon>Bacteroidota</taxon>
        <taxon>Flavobacteriia</taxon>
        <taxon>Flavobacteriales</taxon>
        <taxon>Flavobacteriaceae</taxon>
        <taxon>Flavobacterium</taxon>
    </lineage>
</organism>
<evidence type="ECO:0008006" key="3">
    <source>
        <dbReference type="Google" id="ProtNLM"/>
    </source>
</evidence>
<dbReference type="KEGG" id="fcr:HYN56_09820"/>
<dbReference type="Gene3D" id="2.180.10.10">
    <property type="entry name" value="RHS repeat-associated core"/>
    <property type="match status" value="1"/>
</dbReference>
<name>A0A2S1YKE9_9FLAO</name>